<evidence type="ECO:0000313" key="7">
    <source>
        <dbReference type="EMBL" id="CAF0745196.1"/>
    </source>
</evidence>
<feature type="transmembrane region" description="Helical" evidence="6">
    <location>
        <begin position="142"/>
        <end position="164"/>
    </location>
</feature>
<accession>A0A8S2GIR6</accession>
<feature type="transmembrane region" description="Helical" evidence="6">
    <location>
        <begin position="325"/>
        <end position="345"/>
    </location>
</feature>
<dbReference type="Proteomes" id="UP000682733">
    <property type="component" value="Unassembled WGS sequence"/>
</dbReference>
<protein>
    <recommendedName>
        <fullName evidence="10">G-protein coupled receptors family 1 profile domain-containing protein</fullName>
    </recommendedName>
</protein>
<evidence type="ECO:0000256" key="3">
    <source>
        <dbReference type="ARBA" id="ARBA00023040"/>
    </source>
</evidence>
<keyword evidence="6" id="KW-1133">Transmembrane helix</keyword>
<dbReference type="PANTHER" id="PTHR24228:SF59">
    <property type="entry name" value="NEUROPEPTIDE RECEPTOR 15"/>
    <property type="match status" value="1"/>
</dbReference>
<keyword evidence="6" id="KW-0812">Transmembrane</keyword>
<organism evidence="8 9">
    <name type="scientific">Didymodactylos carnosus</name>
    <dbReference type="NCBI Taxonomy" id="1234261"/>
    <lineage>
        <taxon>Eukaryota</taxon>
        <taxon>Metazoa</taxon>
        <taxon>Spiralia</taxon>
        <taxon>Gnathifera</taxon>
        <taxon>Rotifera</taxon>
        <taxon>Eurotatoria</taxon>
        <taxon>Bdelloidea</taxon>
        <taxon>Philodinida</taxon>
        <taxon>Philodinidae</taxon>
        <taxon>Didymodactylos</taxon>
    </lineage>
</organism>
<dbReference type="GO" id="GO:0005886">
    <property type="term" value="C:plasma membrane"/>
    <property type="evidence" value="ECO:0007669"/>
    <property type="project" value="UniProtKB-SubCell"/>
</dbReference>
<dbReference type="SUPFAM" id="SSF81321">
    <property type="entry name" value="Family A G protein-coupled receptor-like"/>
    <property type="match status" value="1"/>
</dbReference>
<name>A0A8S2GIR6_9BILA</name>
<proteinExistence type="predicted"/>
<evidence type="ECO:0000256" key="6">
    <source>
        <dbReference type="SAM" id="Phobius"/>
    </source>
</evidence>
<dbReference type="EMBL" id="CAJOBA010000324">
    <property type="protein sequence ID" value="CAF3523126.1"/>
    <property type="molecule type" value="Genomic_DNA"/>
</dbReference>
<feature type="transmembrane region" description="Helical" evidence="6">
    <location>
        <begin position="232"/>
        <end position="252"/>
    </location>
</feature>
<dbReference type="EMBL" id="CAJNOK010000324">
    <property type="protein sequence ID" value="CAF0745196.1"/>
    <property type="molecule type" value="Genomic_DNA"/>
</dbReference>
<reference evidence="8" key="1">
    <citation type="submission" date="2021-02" db="EMBL/GenBank/DDBJ databases">
        <authorList>
            <person name="Nowell W R."/>
        </authorList>
    </citation>
    <scope>NUCLEOTIDE SEQUENCE</scope>
</reference>
<feature type="transmembrane region" description="Helical" evidence="6">
    <location>
        <begin position="176"/>
        <end position="197"/>
    </location>
</feature>
<evidence type="ECO:0000313" key="9">
    <source>
        <dbReference type="Proteomes" id="UP000682733"/>
    </source>
</evidence>
<evidence type="ECO:0000256" key="5">
    <source>
        <dbReference type="ARBA" id="ARBA00023224"/>
    </source>
</evidence>
<feature type="transmembrane region" description="Helical" evidence="6">
    <location>
        <begin position="101"/>
        <end position="122"/>
    </location>
</feature>
<evidence type="ECO:0008006" key="10">
    <source>
        <dbReference type="Google" id="ProtNLM"/>
    </source>
</evidence>
<dbReference type="Gene3D" id="1.20.1070.10">
    <property type="entry name" value="Rhodopsin 7-helix transmembrane proteins"/>
    <property type="match status" value="1"/>
</dbReference>
<comment type="subcellular location">
    <subcellularLocation>
        <location evidence="1">Cell membrane</location>
        <topology evidence="1">Multi-pass membrane protein</topology>
    </subcellularLocation>
</comment>
<dbReference type="AlphaFoldDB" id="A0A8S2GIR6"/>
<feature type="transmembrane region" description="Helical" evidence="6">
    <location>
        <begin position="357"/>
        <end position="381"/>
    </location>
</feature>
<keyword evidence="6" id="KW-0472">Membrane</keyword>
<comment type="caution">
    <text evidence="8">The sequence shown here is derived from an EMBL/GenBank/DDBJ whole genome shotgun (WGS) entry which is preliminary data.</text>
</comment>
<evidence type="ECO:0000256" key="4">
    <source>
        <dbReference type="ARBA" id="ARBA00023170"/>
    </source>
</evidence>
<dbReference type="PANTHER" id="PTHR24228">
    <property type="entry name" value="B2 BRADYKININ RECEPTOR/ANGIOTENSIN II RECEPTOR"/>
    <property type="match status" value="1"/>
</dbReference>
<gene>
    <name evidence="7" type="ORF">OVA965_LOCUS1679</name>
    <name evidence="8" type="ORF">TMI583_LOCUS1679</name>
</gene>
<keyword evidence="5" id="KW-0807">Transducer</keyword>
<evidence type="ECO:0000313" key="8">
    <source>
        <dbReference type="EMBL" id="CAF3523126.1"/>
    </source>
</evidence>
<dbReference type="Proteomes" id="UP000677228">
    <property type="component" value="Unassembled WGS sequence"/>
</dbReference>
<keyword evidence="3" id="KW-0297">G-protein coupled receptor</keyword>
<evidence type="ECO:0000256" key="1">
    <source>
        <dbReference type="ARBA" id="ARBA00004651"/>
    </source>
</evidence>
<keyword evidence="4" id="KW-0675">Receptor</keyword>
<dbReference type="GO" id="GO:0004930">
    <property type="term" value="F:G protein-coupled receptor activity"/>
    <property type="evidence" value="ECO:0007669"/>
    <property type="project" value="UniProtKB-KW"/>
</dbReference>
<sequence length="428" mass="49430">MLWKLVRMNDLLTLLQISIVSVIGILGFIFNWLLILAIQRKSYYYQQHQHLHQLTGSSSTPVTTPFIAHSSITALNSLQQAAATVAASHLQPTKTPKFDTFIFSLLINDIIVCNFLIPLRLIDLSTGLPCDFLCYTSKFIEKLSAVIEHVIITLLIITTFFYFSKTRFKSLKHQPSISRICFFFIILSLPLIGMYVAGTFSITVNEQQNLKIDRSSCKKTYVYIQESTQATLNWLCFLSTYVISGFDLLLLIKIKLSSKNWTLKNVRNLPKYGEQSPLDNVYQMQNVSNNTRSTQLQTTPPNRSPPLDYSSYINLSEFSDDIHTLGNSTLLLLLFYILFYVPYWMHEISRRQSQSPPSILLLILNDLYLFTHAIKPLCYLITQKKLRSHIWAIIRCKTFRILPQLIHRKSSRMPSMNNNIQSHNSYQY</sequence>
<evidence type="ECO:0000256" key="2">
    <source>
        <dbReference type="ARBA" id="ARBA00022475"/>
    </source>
</evidence>
<feature type="transmembrane region" description="Helical" evidence="6">
    <location>
        <begin position="12"/>
        <end position="38"/>
    </location>
</feature>
<keyword evidence="2" id="KW-1003">Cell membrane</keyword>